<reference evidence="1" key="1">
    <citation type="submission" date="2021-06" db="EMBL/GenBank/DDBJ databases">
        <authorList>
            <person name="Hodson N. C."/>
            <person name="Mongue J. A."/>
            <person name="Jaron S. K."/>
        </authorList>
    </citation>
    <scope>NUCLEOTIDE SEQUENCE</scope>
</reference>
<comment type="caution">
    <text evidence="1">The sequence shown here is derived from an EMBL/GenBank/DDBJ whole genome shotgun (WGS) entry which is preliminary data.</text>
</comment>
<sequence>LWQQHNFIHEEVLPILQIFHSQFDLKFKISSLSTELSILTMISSQWYPEPGTSSRIKCLHGSDSGLIRIRS</sequence>
<evidence type="ECO:0000313" key="2">
    <source>
        <dbReference type="Proteomes" id="UP000708208"/>
    </source>
</evidence>
<dbReference type="EMBL" id="CAJVCH010238384">
    <property type="protein sequence ID" value="CAG7732833.1"/>
    <property type="molecule type" value="Genomic_DNA"/>
</dbReference>
<evidence type="ECO:0008006" key="3">
    <source>
        <dbReference type="Google" id="ProtNLM"/>
    </source>
</evidence>
<dbReference type="AlphaFoldDB" id="A0A8J2K3Z5"/>
<accession>A0A8J2K3Z5</accession>
<feature type="non-terminal residue" evidence="1">
    <location>
        <position position="1"/>
    </location>
</feature>
<protein>
    <recommendedName>
        <fullName evidence="3">Maturase K</fullName>
    </recommendedName>
</protein>
<organism evidence="1 2">
    <name type="scientific">Allacma fusca</name>
    <dbReference type="NCBI Taxonomy" id="39272"/>
    <lineage>
        <taxon>Eukaryota</taxon>
        <taxon>Metazoa</taxon>
        <taxon>Ecdysozoa</taxon>
        <taxon>Arthropoda</taxon>
        <taxon>Hexapoda</taxon>
        <taxon>Collembola</taxon>
        <taxon>Symphypleona</taxon>
        <taxon>Sminthuridae</taxon>
        <taxon>Allacma</taxon>
    </lineage>
</organism>
<name>A0A8J2K3Z5_9HEXA</name>
<evidence type="ECO:0000313" key="1">
    <source>
        <dbReference type="EMBL" id="CAG7732833.1"/>
    </source>
</evidence>
<keyword evidence="2" id="KW-1185">Reference proteome</keyword>
<gene>
    <name evidence="1" type="ORF">AFUS01_LOCUS21318</name>
</gene>
<proteinExistence type="predicted"/>
<dbReference type="Proteomes" id="UP000708208">
    <property type="component" value="Unassembled WGS sequence"/>
</dbReference>